<evidence type="ECO:0000313" key="10">
    <source>
        <dbReference type="Proteomes" id="UP001560267"/>
    </source>
</evidence>
<evidence type="ECO:0000256" key="7">
    <source>
        <dbReference type="RuleBase" id="RU363032"/>
    </source>
</evidence>
<comment type="similarity">
    <text evidence="7">Belongs to the binding-protein-dependent transport system permease family.</text>
</comment>
<dbReference type="SUPFAM" id="SSF161098">
    <property type="entry name" value="MetI-like"/>
    <property type="match status" value="1"/>
</dbReference>
<dbReference type="Gene3D" id="1.10.3720.10">
    <property type="entry name" value="MetI-like"/>
    <property type="match status" value="1"/>
</dbReference>
<dbReference type="InterPro" id="IPR000515">
    <property type="entry name" value="MetI-like"/>
</dbReference>
<reference evidence="9 10" key="1">
    <citation type="submission" date="2024-07" db="EMBL/GenBank/DDBJ databases">
        <title>Draft Genome Sequence of Ferrimicrobium acidiphilum Strain YE2023, Isolated from a Pulp of Bioleach Reactor.</title>
        <authorList>
            <person name="Elkina Y.A."/>
            <person name="Bulaeva A.G."/>
            <person name="Beletsky A.V."/>
            <person name="Mardanov A.V."/>
        </authorList>
    </citation>
    <scope>NUCLEOTIDE SEQUENCE [LARGE SCALE GENOMIC DNA]</scope>
    <source>
        <strain evidence="9 10">YE2023</strain>
    </source>
</reference>
<name>A0ABV3Y019_9ACTN</name>
<evidence type="ECO:0000256" key="3">
    <source>
        <dbReference type="ARBA" id="ARBA00022475"/>
    </source>
</evidence>
<evidence type="ECO:0000259" key="8">
    <source>
        <dbReference type="PROSITE" id="PS50928"/>
    </source>
</evidence>
<keyword evidence="4 7" id="KW-0812">Transmembrane</keyword>
<protein>
    <submittedName>
        <fullName evidence="9">ABC transporter permease subunit</fullName>
    </submittedName>
</protein>
<evidence type="ECO:0000256" key="2">
    <source>
        <dbReference type="ARBA" id="ARBA00022448"/>
    </source>
</evidence>
<keyword evidence="6 7" id="KW-0472">Membrane</keyword>
<evidence type="ECO:0000256" key="4">
    <source>
        <dbReference type="ARBA" id="ARBA00022692"/>
    </source>
</evidence>
<feature type="domain" description="ABC transmembrane type-1" evidence="8">
    <location>
        <begin position="53"/>
        <end position="252"/>
    </location>
</feature>
<dbReference type="CDD" id="cd06261">
    <property type="entry name" value="TM_PBP2"/>
    <property type="match status" value="1"/>
</dbReference>
<dbReference type="EMBL" id="JBFSHR010000007">
    <property type="protein sequence ID" value="MEX6428903.1"/>
    <property type="molecule type" value="Genomic_DNA"/>
</dbReference>
<keyword evidence="2 7" id="KW-0813">Transport</keyword>
<feature type="transmembrane region" description="Helical" evidence="7">
    <location>
        <begin position="53"/>
        <end position="79"/>
    </location>
</feature>
<gene>
    <name evidence="9" type="ORF">AB6A68_03510</name>
</gene>
<sequence length="261" mass="28137">MTLRRRPVAAWFATVSVVAMWVILVGPLITLAVKISPAQLLSALSQPGAFDPLGVSVVSAAVALCFLVVIGTPLGYVLARSRRRGVRWLEAGMLLMLLMPPLVIGLLLIFMLGPLTPLGEVLSRIHLSATNTFFALVVAEVYEAAPYYVLGAQSTFSGIDQGLLDQASLLGDTPRQRFFRVSLPLSRPGLSSSLAIAWARAIGAFGAVIIIAYHPYGLPMQVWTTLNEVGLARALPYALMLLVVSLPLPLFVYAWSRRARG</sequence>
<feature type="transmembrane region" description="Helical" evidence="7">
    <location>
        <begin position="91"/>
        <end position="112"/>
    </location>
</feature>
<dbReference type="RefSeq" id="WP_298403342.1">
    <property type="nucleotide sequence ID" value="NZ_JBFSHR010000007.1"/>
</dbReference>
<feature type="transmembrane region" description="Helical" evidence="7">
    <location>
        <begin position="234"/>
        <end position="255"/>
    </location>
</feature>
<keyword evidence="10" id="KW-1185">Reference proteome</keyword>
<feature type="transmembrane region" description="Helical" evidence="7">
    <location>
        <begin position="194"/>
        <end position="214"/>
    </location>
</feature>
<dbReference type="InterPro" id="IPR035906">
    <property type="entry name" value="MetI-like_sf"/>
</dbReference>
<keyword evidence="3" id="KW-1003">Cell membrane</keyword>
<dbReference type="Pfam" id="PF00528">
    <property type="entry name" value="BPD_transp_1"/>
    <property type="match status" value="1"/>
</dbReference>
<evidence type="ECO:0000256" key="5">
    <source>
        <dbReference type="ARBA" id="ARBA00022989"/>
    </source>
</evidence>
<dbReference type="PANTHER" id="PTHR30183:SF3">
    <property type="entry name" value="MOLYBDENUM TRANSPORT SYSTEM PERMEASE PROTEIN MODB"/>
    <property type="match status" value="1"/>
</dbReference>
<keyword evidence="5 7" id="KW-1133">Transmembrane helix</keyword>
<dbReference type="PANTHER" id="PTHR30183">
    <property type="entry name" value="MOLYBDENUM TRANSPORT SYSTEM PERMEASE PROTEIN MODB"/>
    <property type="match status" value="1"/>
</dbReference>
<feature type="transmembrane region" description="Helical" evidence="7">
    <location>
        <begin position="12"/>
        <end position="33"/>
    </location>
</feature>
<comment type="subcellular location">
    <subcellularLocation>
        <location evidence="1 7">Cell membrane</location>
        <topology evidence="1 7">Multi-pass membrane protein</topology>
    </subcellularLocation>
</comment>
<accession>A0ABV3Y019</accession>
<evidence type="ECO:0000313" key="9">
    <source>
        <dbReference type="EMBL" id="MEX6428903.1"/>
    </source>
</evidence>
<dbReference type="PROSITE" id="PS50928">
    <property type="entry name" value="ABC_TM1"/>
    <property type="match status" value="1"/>
</dbReference>
<evidence type="ECO:0000256" key="6">
    <source>
        <dbReference type="ARBA" id="ARBA00023136"/>
    </source>
</evidence>
<organism evidence="9 10">
    <name type="scientific">Ferrimicrobium acidiphilum</name>
    <dbReference type="NCBI Taxonomy" id="121039"/>
    <lineage>
        <taxon>Bacteria</taxon>
        <taxon>Bacillati</taxon>
        <taxon>Actinomycetota</taxon>
        <taxon>Acidimicrobiia</taxon>
        <taxon>Acidimicrobiales</taxon>
        <taxon>Acidimicrobiaceae</taxon>
        <taxon>Ferrimicrobium</taxon>
    </lineage>
</organism>
<dbReference type="Proteomes" id="UP001560267">
    <property type="component" value="Unassembled WGS sequence"/>
</dbReference>
<feature type="transmembrane region" description="Helical" evidence="7">
    <location>
        <begin position="132"/>
        <end position="150"/>
    </location>
</feature>
<evidence type="ECO:0000256" key="1">
    <source>
        <dbReference type="ARBA" id="ARBA00004651"/>
    </source>
</evidence>
<comment type="caution">
    <text evidence="9">The sequence shown here is derived from an EMBL/GenBank/DDBJ whole genome shotgun (WGS) entry which is preliminary data.</text>
</comment>
<proteinExistence type="inferred from homology"/>